<evidence type="ECO:0000313" key="4">
    <source>
        <dbReference type="Proteomes" id="UP000822331"/>
    </source>
</evidence>
<evidence type="ECO:0000313" key="3">
    <source>
        <dbReference type="Proteomes" id="UP000663912"/>
    </source>
</evidence>
<dbReference type="AlphaFoldDB" id="A0AAE7R6X4"/>
<keyword evidence="4" id="KW-1185">Reference proteome</keyword>
<name>A0AAE7R6X4_9HYPH</name>
<protein>
    <submittedName>
        <fullName evidence="2">Uncharacterized protein</fullName>
    </submittedName>
</protein>
<organism evidence="2 3">
    <name type="scientific">Agrobacterium rubi</name>
    <dbReference type="NCBI Taxonomy" id="28099"/>
    <lineage>
        <taxon>Bacteria</taxon>
        <taxon>Pseudomonadati</taxon>
        <taxon>Pseudomonadota</taxon>
        <taxon>Alphaproteobacteria</taxon>
        <taxon>Hyphomicrobiales</taxon>
        <taxon>Rhizobiaceae</taxon>
        <taxon>Rhizobium/Agrobacterium group</taxon>
        <taxon>Agrobacterium</taxon>
    </lineage>
</organism>
<accession>A0AAE7R6X4</accession>
<dbReference type="EMBL" id="JAAMCP010000010">
    <property type="protein sequence ID" value="NTF38506.1"/>
    <property type="molecule type" value="Genomic_DNA"/>
</dbReference>
<proteinExistence type="predicted"/>
<dbReference type="Proteomes" id="UP000822331">
    <property type="component" value="Unassembled WGS sequence"/>
</dbReference>
<sequence>MMHSSVSKPCSGWCDMLNEIDNAILENTLGLAAARLAGKGLLKSGDTLSQRIPERNAFVRVEIKSGCDVPEVFEWVHLSDTPGDLHQRIYAARPDVGAIAAGKLTWTSLLSRMDLSLPAVFDEQIRHLGVEAKRVAIRSDDARPMTALSNGANAYCLDDMALCFGMGLERLVLNIEILEKCSECFVLAQSATSRVKRIPWLIKFIANGRLRKDQKDAAAYHLRGERSIMKAGY</sequence>
<reference evidence="1 4" key="1">
    <citation type="journal article" date="2020" name="Science">
        <title>Unexpected conservation and global transmission of agrobacterial virulence plasmids.</title>
        <authorList>
            <person name="Weisberg A.J."/>
            <person name="Davis E.W. 2nd"/>
            <person name="Tabima J."/>
            <person name="Belcher M.S."/>
            <person name="Miller M."/>
            <person name="Kuo C.H."/>
            <person name="Loper J.E."/>
            <person name="Grunwald N.J."/>
            <person name="Putnam M.L."/>
            <person name="Chang J.H."/>
        </authorList>
    </citation>
    <scope>NUCLEOTIDE SEQUENCE [LARGE SCALE GENOMIC DNA]</scope>
    <source>
        <strain evidence="1 4">A19/93</strain>
    </source>
</reference>
<evidence type="ECO:0000313" key="1">
    <source>
        <dbReference type="EMBL" id="NTF38506.1"/>
    </source>
</evidence>
<dbReference type="InterPro" id="IPR036409">
    <property type="entry name" value="Aldolase_II/adducin_N_sf"/>
</dbReference>
<evidence type="ECO:0000313" key="2">
    <source>
        <dbReference type="EMBL" id="QTG02309.1"/>
    </source>
</evidence>
<dbReference type="Gene3D" id="3.40.225.10">
    <property type="entry name" value="Class II aldolase/adducin N-terminal domain"/>
    <property type="match status" value="1"/>
</dbReference>
<dbReference type="KEGG" id="arui:G6M88_17970"/>
<gene>
    <name evidence="1" type="ORF">G6L72_17525</name>
    <name evidence="2" type="ORF">G6M88_17970</name>
</gene>
<dbReference type="EMBL" id="CP049207">
    <property type="protein sequence ID" value="QTG02309.1"/>
    <property type="molecule type" value="Genomic_DNA"/>
</dbReference>
<reference evidence="2" key="2">
    <citation type="submission" date="2020-02" db="EMBL/GenBank/DDBJ databases">
        <title>Unexpected conservation and global transmission of agrobacterial virulence plasmids.</title>
        <authorList>
            <person name="Weisberg A.J."/>
            <person name="Davis E.W. II"/>
            <person name="Tabima J.R."/>
            <person name="Belcher M.S."/>
            <person name="Miller M."/>
            <person name="Kuo C.-H."/>
            <person name="Loper J.E."/>
            <person name="Grunwald N.J."/>
            <person name="Putnam M.L."/>
            <person name="Chang J.H."/>
        </authorList>
    </citation>
    <scope>NUCLEOTIDE SEQUENCE</scope>
    <source>
        <strain evidence="2">W2/73</strain>
    </source>
</reference>
<dbReference type="Proteomes" id="UP000663912">
    <property type="component" value="Chromosome 2"/>
</dbReference>